<gene>
    <name evidence="3" type="ORF">ACFQND_03460</name>
</gene>
<feature type="domain" description="TadE-like" evidence="2">
    <location>
        <begin position="26"/>
        <end position="68"/>
    </location>
</feature>
<dbReference type="InterPro" id="IPR012495">
    <property type="entry name" value="TadE-like_dom"/>
</dbReference>
<comment type="caution">
    <text evidence="3">The sequence shown here is derived from an EMBL/GenBank/DDBJ whole genome shotgun (WGS) entry which is preliminary data.</text>
</comment>
<keyword evidence="1" id="KW-0812">Transmembrane</keyword>
<protein>
    <submittedName>
        <fullName evidence="3">TadE/TadG family type IV pilus assembly protein</fullName>
    </submittedName>
</protein>
<dbReference type="Proteomes" id="UP001596270">
    <property type="component" value="Unassembled WGS sequence"/>
</dbReference>
<name>A0ABW1TTQ6_9BURK</name>
<evidence type="ECO:0000313" key="3">
    <source>
        <dbReference type="EMBL" id="MFC6280289.1"/>
    </source>
</evidence>
<reference evidence="4" key="1">
    <citation type="journal article" date="2019" name="Int. J. Syst. Evol. Microbiol.">
        <title>The Global Catalogue of Microorganisms (GCM) 10K type strain sequencing project: providing services to taxonomists for standard genome sequencing and annotation.</title>
        <authorList>
            <consortium name="The Broad Institute Genomics Platform"/>
            <consortium name="The Broad Institute Genome Sequencing Center for Infectious Disease"/>
            <person name="Wu L."/>
            <person name="Ma J."/>
        </authorList>
    </citation>
    <scope>NUCLEOTIDE SEQUENCE [LARGE SCALE GENOMIC DNA]</scope>
    <source>
        <strain evidence="4">CCUG 39402</strain>
    </source>
</reference>
<organism evidence="3 4">
    <name type="scientific">Polaromonas aquatica</name>
    <dbReference type="NCBI Taxonomy" id="332657"/>
    <lineage>
        <taxon>Bacteria</taxon>
        <taxon>Pseudomonadati</taxon>
        <taxon>Pseudomonadota</taxon>
        <taxon>Betaproteobacteria</taxon>
        <taxon>Burkholderiales</taxon>
        <taxon>Comamonadaceae</taxon>
        <taxon>Polaromonas</taxon>
    </lineage>
</organism>
<proteinExistence type="predicted"/>
<dbReference type="RefSeq" id="WP_371434623.1">
    <property type="nucleotide sequence ID" value="NZ_JBHSRS010000005.1"/>
</dbReference>
<keyword evidence="4" id="KW-1185">Reference proteome</keyword>
<dbReference type="EMBL" id="JBHSRS010000005">
    <property type="protein sequence ID" value="MFC6280289.1"/>
    <property type="molecule type" value="Genomic_DNA"/>
</dbReference>
<evidence type="ECO:0000313" key="4">
    <source>
        <dbReference type="Proteomes" id="UP001596270"/>
    </source>
</evidence>
<accession>A0ABW1TTQ6</accession>
<evidence type="ECO:0000259" key="2">
    <source>
        <dbReference type="Pfam" id="PF07811"/>
    </source>
</evidence>
<sequence>MTRKKKAEEGARHHGSQSRSVKKTRGVVAIEFAFIFPAFFILFYAIITYGLIFAAQHTLALAAAEGGRAALRYPGGATDSLSMRQNNACAAALLPLGWLRNMGGLGAGSGCSASASAPGVYVKDDGCPYAPLLRCFTVTVRYAYQDHPMVPQLFGNFLRLPTPNALQGAAVVQVSAL</sequence>
<keyword evidence="1" id="KW-1133">Transmembrane helix</keyword>
<feature type="transmembrane region" description="Helical" evidence="1">
    <location>
        <begin position="27"/>
        <end position="52"/>
    </location>
</feature>
<dbReference type="Pfam" id="PF07811">
    <property type="entry name" value="TadE"/>
    <property type="match status" value="1"/>
</dbReference>
<keyword evidence="1" id="KW-0472">Membrane</keyword>
<evidence type="ECO:0000256" key="1">
    <source>
        <dbReference type="SAM" id="Phobius"/>
    </source>
</evidence>